<evidence type="ECO:0000256" key="8">
    <source>
        <dbReference type="ARBA" id="ARBA00023049"/>
    </source>
</evidence>
<dbReference type="EMBL" id="ABEU02000005">
    <property type="protein sequence ID" value="PNR53806.1"/>
    <property type="molecule type" value="Genomic_DNA"/>
</dbReference>
<dbReference type="GO" id="GO:0046872">
    <property type="term" value="F:metal ion binding"/>
    <property type="evidence" value="ECO:0007669"/>
    <property type="project" value="UniProtKB-KW"/>
</dbReference>
<dbReference type="InterPro" id="IPR000555">
    <property type="entry name" value="JAMM/MPN+_dom"/>
</dbReference>
<proteinExistence type="inferred from homology"/>
<reference evidence="11 13" key="2">
    <citation type="journal article" date="2018" name="Plant J.">
        <title>The Physcomitrella patens chromosome-scale assembly reveals moss genome structure and evolution.</title>
        <authorList>
            <person name="Lang D."/>
            <person name="Ullrich K.K."/>
            <person name="Murat F."/>
            <person name="Fuchs J."/>
            <person name="Jenkins J."/>
            <person name="Haas F.B."/>
            <person name="Piednoel M."/>
            <person name="Gundlach H."/>
            <person name="Van Bel M."/>
            <person name="Meyberg R."/>
            <person name="Vives C."/>
            <person name="Morata J."/>
            <person name="Symeonidi A."/>
            <person name="Hiss M."/>
            <person name="Muchero W."/>
            <person name="Kamisugi Y."/>
            <person name="Saleh O."/>
            <person name="Blanc G."/>
            <person name="Decker E.L."/>
            <person name="van Gessel N."/>
            <person name="Grimwood J."/>
            <person name="Hayes R.D."/>
            <person name="Graham S.W."/>
            <person name="Gunter L.E."/>
            <person name="McDaniel S.F."/>
            <person name="Hoernstein S.N.W."/>
            <person name="Larsson A."/>
            <person name="Li F.W."/>
            <person name="Perroud P.F."/>
            <person name="Phillips J."/>
            <person name="Ranjan P."/>
            <person name="Rokshar D.S."/>
            <person name="Rothfels C.J."/>
            <person name="Schneider L."/>
            <person name="Shu S."/>
            <person name="Stevenson D.W."/>
            <person name="Thummler F."/>
            <person name="Tillich M."/>
            <person name="Villarreal Aguilar J.C."/>
            <person name="Widiez T."/>
            <person name="Wong G.K."/>
            <person name="Wymore A."/>
            <person name="Zhang Y."/>
            <person name="Zimmer A.D."/>
            <person name="Quatrano R.S."/>
            <person name="Mayer K.F.X."/>
            <person name="Goodstein D."/>
            <person name="Casacuberta J.M."/>
            <person name="Vandepoele K."/>
            <person name="Reski R."/>
            <person name="Cuming A.C."/>
            <person name="Tuskan G.A."/>
            <person name="Maumus F."/>
            <person name="Salse J."/>
            <person name="Schmutz J."/>
            <person name="Rensing S.A."/>
        </authorList>
    </citation>
    <scope>NUCLEOTIDE SEQUENCE [LARGE SCALE GENOMIC DNA]</scope>
    <source>
        <strain evidence="12 13">cv. Gransden 2004</strain>
    </source>
</reference>
<dbReference type="Gene3D" id="3.40.140.10">
    <property type="entry name" value="Cytidine Deaminase, domain 2"/>
    <property type="match status" value="1"/>
</dbReference>
<feature type="region of interest" description="Disordered" evidence="9">
    <location>
        <begin position="329"/>
        <end position="361"/>
    </location>
</feature>
<dbReference type="Pfam" id="PF08969">
    <property type="entry name" value="USP8_dimer"/>
    <property type="match status" value="1"/>
</dbReference>
<evidence type="ECO:0000256" key="7">
    <source>
        <dbReference type="ARBA" id="ARBA00022833"/>
    </source>
</evidence>
<dbReference type="GO" id="GO:0101005">
    <property type="term" value="F:deubiquitinase activity"/>
    <property type="evidence" value="ECO:0000318"/>
    <property type="project" value="GO_Central"/>
</dbReference>
<dbReference type="FunCoup" id="A0A2K1KJ45">
    <property type="interactions" value="3509"/>
</dbReference>
<evidence type="ECO:0000256" key="1">
    <source>
        <dbReference type="ARBA" id="ARBA00001947"/>
    </source>
</evidence>
<keyword evidence="5" id="KW-0833">Ubl conjugation pathway</keyword>
<evidence type="ECO:0000256" key="9">
    <source>
        <dbReference type="SAM" id="MobiDB-lite"/>
    </source>
</evidence>
<dbReference type="OrthoDB" id="3640at2759"/>
<dbReference type="Proteomes" id="UP000006727">
    <property type="component" value="Chromosome 5"/>
</dbReference>
<accession>A0A2K1KJ45</accession>
<dbReference type="SUPFAM" id="SSF102712">
    <property type="entry name" value="JAB1/MPN domain"/>
    <property type="match status" value="1"/>
</dbReference>
<organism evidence="11">
    <name type="scientific">Physcomitrium patens</name>
    <name type="common">Spreading-leaved earth moss</name>
    <name type="synonym">Physcomitrella patens</name>
    <dbReference type="NCBI Taxonomy" id="3218"/>
    <lineage>
        <taxon>Eukaryota</taxon>
        <taxon>Viridiplantae</taxon>
        <taxon>Streptophyta</taxon>
        <taxon>Embryophyta</taxon>
        <taxon>Bryophyta</taxon>
        <taxon>Bryophytina</taxon>
        <taxon>Bryopsida</taxon>
        <taxon>Funariidae</taxon>
        <taxon>Funariales</taxon>
        <taxon>Funariaceae</taxon>
        <taxon>Physcomitrium</taxon>
    </lineage>
</organism>
<protein>
    <recommendedName>
        <fullName evidence="10">MPN domain-containing protein</fullName>
    </recommendedName>
</protein>
<dbReference type="SMART" id="SM00232">
    <property type="entry name" value="JAB_MPN"/>
    <property type="match status" value="1"/>
</dbReference>
<gene>
    <name evidence="12" type="primary">LOC112282033</name>
    <name evidence="11" type="ORF">PHYPA_007481</name>
</gene>
<evidence type="ECO:0000256" key="3">
    <source>
        <dbReference type="ARBA" id="ARBA00022670"/>
    </source>
</evidence>
<feature type="region of interest" description="Disordered" evidence="9">
    <location>
        <begin position="112"/>
        <end position="131"/>
    </location>
</feature>
<dbReference type="PaxDb" id="3218-PP1S64_214V6.1"/>
<comment type="cofactor">
    <cofactor evidence="1">
        <name>Zn(2+)</name>
        <dbReference type="ChEBI" id="CHEBI:29105"/>
    </cofactor>
</comment>
<dbReference type="GeneID" id="112282033"/>
<feature type="region of interest" description="Disordered" evidence="9">
    <location>
        <begin position="209"/>
        <end position="238"/>
    </location>
</feature>
<dbReference type="Gene3D" id="1.20.58.80">
    <property type="entry name" value="Phosphotransferase system, lactose/cellobiose-type IIA subunit"/>
    <property type="match status" value="1"/>
</dbReference>
<dbReference type="Gramene" id="Pp3c5_10200V3.1">
    <property type="protein sequence ID" value="Pp3c5_10200V3.1"/>
    <property type="gene ID" value="Pp3c5_10200"/>
</dbReference>
<dbReference type="STRING" id="3218.A0A2K1KJ45"/>
<keyword evidence="7" id="KW-0862">Zinc</keyword>
<evidence type="ECO:0000256" key="2">
    <source>
        <dbReference type="ARBA" id="ARBA00010981"/>
    </source>
</evidence>
<dbReference type="CDD" id="cd08066">
    <property type="entry name" value="MPN_AMSH_like"/>
    <property type="match status" value="1"/>
</dbReference>
<dbReference type="KEGG" id="ppp:112282033"/>
<feature type="domain" description="MPN" evidence="10">
    <location>
        <begin position="364"/>
        <end position="492"/>
    </location>
</feature>
<dbReference type="GO" id="GO:0070536">
    <property type="term" value="P:protein K63-linked deubiquitination"/>
    <property type="evidence" value="ECO:0007669"/>
    <property type="project" value="InterPro"/>
</dbReference>
<evidence type="ECO:0000313" key="12">
    <source>
        <dbReference type="EnsemblPlants" id="Pp3c5_10200V3.1"/>
    </source>
</evidence>
<dbReference type="EnsemblPlants" id="Pp3c5_10200V3.1">
    <property type="protein sequence ID" value="Pp3c5_10200V3.1"/>
    <property type="gene ID" value="Pp3c5_10200"/>
</dbReference>
<evidence type="ECO:0000259" key="10">
    <source>
        <dbReference type="PROSITE" id="PS50249"/>
    </source>
</evidence>
<dbReference type="GO" id="GO:0061578">
    <property type="term" value="F:K63-linked deubiquitinase activity"/>
    <property type="evidence" value="ECO:0007669"/>
    <property type="project" value="InterPro"/>
</dbReference>
<evidence type="ECO:0000313" key="13">
    <source>
        <dbReference type="Proteomes" id="UP000006727"/>
    </source>
</evidence>
<dbReference type="InterPro" id="IPR037518">
    <property type="entry name" value="MPN"/>
</dbReference>
<reference evidence="11 13" key="1">
    <citation type="journal article" date="2008" name="Science">
        <title>The Physcomitrella genome reveals evolutionary insights into the conquest of land by plants.</title>
        <authorList>
            <person name="Rensing S."/>
            <person name="Lang D."/>
            <person name="Zimmer A."/>
            <person name="Terry A."/>
            <person name="Salamov A."/>
            <person name="Shapiro H."/>
            <person name="Nishiyama T."/>
            <person name="Perroud P.-F."/>
            <person name="Lindquist E."/>
            <person name="Kamisugi Y."/>
            <person name="Tanahashi T."/>
            <person name="Sakakibara K."/>
            <person name="Fujita T."/>
            <person name="Oishi K."/>
            <person name="Shin-I T."/>
            <person name="Kuroki Y."/>
            <person name="Toyoda A."/>
            <person name="Suzuki Y."/>
            <person name="Hashimoto A."/>
            <person name="Yamaguchi K."/>
            <person name="Sugano A."/>
            <person name="Kohara Y."/>
            <person name="Fujiyama A."/>
            <person name="Anterola A."/>
            <person name="Aoki S."/>
            <person name="Ashton N."/>
            <person name="Barbazuk W.B."/>
            <person name="Barker E."/>
            <person name="Bennetzen J."/>
            <person name="Bezanilla M."/>
            <person name="Blankenship R."/>
            <person name="Cho S.H."/>
            <person name="Dutcher S."/>
            <person name="Estelle M."/>
            <person name="Fawcett J.A."/>
            <person name="Gundlach H."/>
            <person name="Hanada K."/>
            <person name="Heyl A."/>
            <person name="Hicks K.A."/>
            <person name="Hugh J."/>
            <person name="Lohr M."/>
            <person name="Mayer K."/>
            <person name="Melkozernov A."/>
            <person name="Murata T."/>
            <person name="Nelson D."/>
            <person name="Pils B."/>
            <person name="Prigge M."/>
            <person name="Reiss B."/>
            <person name="Renner T."/>
            <person name="Rombauts S."/>
            <person name="Rushton P."/>
            <person name="Sanderfoot A."/>
            <person name="Schween G."/>
            <person name="Shiu S.-H."/>
            <person name="Stueber K."/>
            <person name="Theodoulou F.L."/>
            <person name="Tu H."/>
            <person name="Van de Peer Y."/>
            <person name="Verrier P.J."/>
            <person name="Waters E."/>
            <person name="Wood A."/>
            <person name="Yang L."/>
            <person name="Cove D."/>
            <person name="Cuming A."/>
            <person name="Hasebe M."/>
            <person name="Lucas S."/>
            <person name="Mishler D.B."/>
            <person name="Reski R."/>
            <person name="Grigoriev I."/>
            <person name="Quatrano R.S."/>
            <person name="Boore J.L."/>
        </authorList>
    </citation>
    <scope>NUCLEOTIDE SEQUENCE [LARGE SCALE GENOMIC DNA]</scope>
    <source>
        <strain evidence="12 13">cv. Gransden 2004</strain>
    </source>
</reference>
<keyword evidence="8" id="KW-0482">Metalloprotease</keyword>
<feature type="region of interest" description="Disordered" evidence="9">
    <location>
        <begin position="152"/>
        <end position="171"/>
    </location>
</feature>
<dbReference type="Pfam" id="PF01398">
    <property type="entry name" value="JAB"/>
    <property type="match status" value="1"/>
</dbReference>
<dbReference type="Gramene" id="Pp3c5_10200V3.2">
    <property type="protein sequence ID" value="Pp3c5_10200V3.2"/>
    <property type="gene ID" value="Pp3c5_10200"/>
</dbReference>
<evidence type="ECO:0000256" key="5">
    <source>
        <dbReference type="ARBA" id="ARBA00022786"/>
    </source>
</evidence>
<keyword evidence="6" id="KW-0378">Hydrolase</keyword>
<dbReference type="GO" id="GO:0140492">
    <property type="term" value="F:metal-dependent deubiquitinase activity"/>
    <property type="evidence" value="ECO:0007669"/>
    <property type="project" value="InterPro"/>
</dbReference>
<dbReference type="GO" id="GO:0006508">
    <property type="term" value="P:proteolysis"/>
    <property type="evidence" value="ECO:0007669"/>
    <property type="project" value="UniProtKB-KW"/>
</dbReference>
<dbReference type="InterPro" id="IPR044098">
    <property type="entry name" value="STAMBP/STALP-like_MPN"/>
</dbReference>
<dbReference type="RefSeq" id="XP_024374923.1">
    <property type="nucleotide sequence ID" value="XM_024519155.2"/>
</dbReference>
<dbReference type="AlphaFoldDB" id="A0A2K1KJ45"/>
<dbReference type="SUPFAM" id="SSF140856">
    <property type="entry name" value="USP8 N-terminal domain-like"/>
    <property type="match status" value="1"/>
</dbReference>
<evidence type="ECO:0000313" key="11">
    <source>
        <dbReference type="EMBL" id="PNR53806.1"/>
    </source>
</evidence>
<keyword evidence="3" id="KW-0645">Protease</keyword>
<keyword evidence="13" id="KW-1185">Reference proteome</keyword>
<comment type="similarity">
    <text evidence="2">Belongs to the peptidase M67C family.</text>
</comment>
<keyword evidence="4" id="KW-0479">Metal-binding</keyword>
<dbReference type="PANTHER" id="PTHR12947:SF13">
    <property type="entry name" value="FI19924P1"/>
    <property type="match status" value="1"/>
</dbReference>
<reference evidence="12" key="3">
    <citation type="submission" date="2020-12" db="UniProtKB">
        <authorList>
            <consortium name="EnsemblPlants"/>
        </authorList>
    </citation>
    <scope>IDENTIFICATION</scope>
</reference>
<sequence length="540" mass="60353">MEGTLTIAAKTKRVDVDNRLPLKYYYRTADNLLKQARVYRDEGNVIDYYILLVRFSSLVSETIPKHREYRLYPRELQDYIRRFRDVITELEKLQPEVRKQLDLYNQRFLKPTAPSSQSLPSSYSTPSPFSSPSYVTPSYSWPSYDNKTLNTEGSYERSHSFSGVNQDKFGGNGTRAQVPGYAASGPGDYALGLTYNSTSLETQLKNSSLNIPRPKEETLSRHSILGPSTQRPRRESAPLKVQYPSHIDATPIELPSFFQDWNAPAQAPTASTSVSSTVAALESLSDPALWSGSQSSVTVDVAPPVTLVRQPSPPPIAAPVQTVQAVLDTHDHSQSQLSPDLVADPRPGSPQPLDDDLSKGPKRLHISTKMLNEFMRLSKANTTRNLETCGVLAGSLKKGVFYVCTLIVPKQEATSDSCQTINEEEIFDAQDKRSLFQLGWIHTHPTQSCFMSSIDLHTHYSYQIMLPEAIAIVMAPTDNSRPYGIFRLSDPGGVKVIQQCQKRGFHPHENPPGGGPIYEWCNHVYMNPNLQFDVMDLRAQ</sequence>
<dbReference type="PROSITE" id="PS50249">
    <property type="entry name" value="MPN"/>
    <property type="match status" value="1"/>
</dbReference>
<evidence type="ECO:0000256" key="6">
    <source>
        <dbReference type="ARBA" id="ARBA00022801"/>
    </source>
</evidence>
<evidence type="ECO:0000256" key="4">
    <source>
        <dbReference type="ARBA" id="ARBA00022723"/>
    </source>
</evidence>
<dbReference type="GO" id="GO:0005768">
    <property type="term" value="C:endosome"/>
    <property type="evidence" value="ECO:0000318"/>
    <property type="project" value="GO_Central"/>
</dbReference>
<dbReference type="GO" id="GO:0016020">
    <property type="term" value="C:membrane"/>
    <property type="evidence" value="ECO:0000318"/>
    <property type="project" value="GO_Central"/>
</dbReference>
<dbReference type="EnsemblPlants" id="Pp3c5_10200V3.2">
    <property type="protein sequence ID" value="Pp3c5_10200V3.2"/>
    <property type="gene ID" value="Pp3c5_10200"/>
</dbReference>
<dbReference type="PANTHER" id="PTHR12947">
    <property type="entry name" value="AMSH-LIKE PROTEASE"/>
    <property type="match status" value="1"/>
</dbReference>
<dbReference type="InterPro" id="IPR015063">
    <property type="entry name" value="USP8_dimer"/>
</dbReference>
<name>A0A2K1KJ45_PHYPA</name>
<dbReference type="OMA" id="NDHTTIN"/>
<dbReference type="FunFam" id="3.40.140.10:FF:000033">
    <property type="entry name" value="AMSH-like protease sst2"/>
    <property type="match status" value="1"/>
</dbReference>
<dbReference type="GO" id="GO:0032511">
    <property type="term" value="P:late endosome to vacuole transport via multivesicular body sorting pathway"/>
    <property type="evidence" value="ECO:0000318"/>
    <property type="project" value="GO_Central"/>
</dbReference>